<dbReference type="Proteomes" id="UP000827092">
    <property type="component" value="Unassembled WGS sequence"/>
</dbReference>
<evidence type="ECO:0000256" key="2">
    <source>
        <dbReference type="SAM" id="SignalP"/>
    </source>
</evidence>
<feature type="chain" id="PRO_5043383800" evidence="2">
    <location>
        <begin position="17"/>
        <end position="222"/>
    </location>
</feature>
<keyword evidence="4" id="KW-1185">Reference proteome</keyword>
<feature type="region of interest" description="Disordered" evidence="1">
    <location>
        <begin position="36"/>
        <end position="130"/>
    </location>
</feature>
<name>A0AAV6VM55_9ARAC</name>
<reference evidence="3 4" key="1">
    <citation type="journal article" date="2022" name="Nat. Ecol. Evol.">
        <title>A masculinizing supergene underlies an exaggerated male reproductive morph in a spider.</title>
        <authorList>
            <person name="Hendrickx F."/>
            <person name="De Corte Z."/>
            <person name="Sonet G."/>
            <person name="Van Belleghem S.M."/>
            <person name="Kostlbacher S."/>
            <person name="Vangestel C."/>
        </authorList>
    </citation>
    <scope>NUCLEOTIDE SEQUENCE [LARGE SCALE GENOMIC DNA]</scope>
    <source>
        <strain evidence="3">W744_W776</strain>
    </source>
</reference>
<evidence type="ECO:0000313" key="3">
    <source>
        <dbReference type="EMBL" id="KAG8197308.1"/>
    </source>
</evidence>
<accession>A0AAV6VM55</accession>
<dbReference type="EMBL" id="JAFNEN010000057">
    <property type="protein sequence ID" value="KAG8197308.1"/>
    <property type="molecule type" value="Genomic_DNA"/>
</dbReference>
<keyword evidence="2" id="KW-0732">Signal</keyword>
<protein>
    <submittedName>
        <fullName evidence="3">Uncharacterized protein</fullName>
    </submittedName>
</protein>
<gene>
    <name evidence="3" type="ORF">JTE90_007554</name>
</gene>
<evidence type="ECO:0000313" key="4">
    <source>
        <dbReference type="Proteomes" id="UP000827092"/>
    </source>
</evidence>
<sequence length="222" mass="24820">MFAKVLFLIVITAVVCAPIDQADEDIPVYTEKVVKAKPTKPGGSVTRVPRFHSKKLSSLAKQTPTPASQSDDAGEPYPIPDATSAPEEDLKPAKPLRNNPRPYKRNPSHPKNVIVNEDYPRRKPSLRVGYNAPRPSYAKVPQLGVEYAPEVLQNAYEPPQKLVDEYKPRKPVVRHYNDYDSAVGNAPQLNYAQAPKEIELPAERNYGYANNDYVSPCFFANF</sequence>
<feature type="compositionally biased region" description="Polar residues" evidence="1">
    <location>
        <begin position="59"/>
        <end position="71"/>
    </location>
</feature>
<dbReference type="AlphaFoldDB" id="A0AAV6VM55"/>
<comment type="caution">
    <text evidence="3">The sequence shown here is derived from an EMBL/GenBank/DDBJ whole genome shotgun (WGS) entry which is preliminary data.</text>
</comment>
<evidence type="ECO:0000256" key="1">
    <source>
        <dbReference type="SAM" id="MobiDB-lite"/>
    </source>
</evidence>
<feature type="signal peptide" evidence="2">
    <location>
        <begin position="1"/>
        <end position="16"/>
    </location>
</feature>
<proteinExistence type="predicted"/>
<organism evidence="3 4">
    <name type="scientific">Oedothorax gibbosus</name>
    <dbReference type="NCBI Taxonomy" id="931172"/>
    <lineage>
        <taxon>Eukaryota</taxon>
        <taxon>Metazoa</taxon>
        <taxon>Ecdysozoa</taxon>
        <taxon>Arthropoda</taxon>
        <taxon>Chelicerata</taxon>
        <taxon>Arachnida</taxon>
        <taxon>Araneae</taxon>
        <taxon>Araneomorphae</taxon>
        <taxon>Entelegynae</taxon>
        <taxon>Araneoidea</taxon>
        <taxon>Linyphiidae</taxon>
        <taxon>Erigoninae</taxon>
        <taxon>Oedothorax</taxon>
    </lineage>
</organism>